<evidence type="ECO:0000313" key="2">
    <source>
        <dbReference type="Proteomes" id="UP000824055"/>
    </source>
</evidence>
<proteinExistence type="predicted"/>
<dbReference type="InterPro" id="IPR023214">
    <property type="entry name" value="HAD_sf"/>
</dbReference>
<dbReference type="PANTHER" id="PTHR43611:SF3">
    <property type="entry name" value="FLAVIN MONONUCLEOTIDE HYDROLASE 1, CHLOROPLATIC"/>
    <property type="match status" value="1"/>
</dbReference>
<dbReference type="InterPro" id="IPR023198">
    <property type="entry name" value="PGP-like_dom2"/>
</dbReference>
<comment type="caution">
    <text evidence="1">The sequence shown here is derived from an EMBL/GenBank/DDBJ whole genome shotgun (WGS) entry which is preliminary data.</text>
</comment>
<dbReference type="SUPFAM" id="SSF56784">
    <property type="entry name" value="HAD-like"/>
    <property type="match status" value="1"/>
</dbReference>
<dbReference type="InterPro" id="IPR036412">
    <property type="entry name" value="HAD-like_sf"/>
</dbReference>
<dbReference type="EMBL" id="DXBE01000021">
    <property type="protein sequence ID" value="HIZ68735.1"/>
    <property type="molecule type" value="Genomic_DNA"/>
</dbReference>
<dbReference type="PRINTS" id="PR00413">
    <property type="entry name" value="HADHALOGNASE"/>
</dbReference>
<evidence type="ECO:0000313" key="1">
    <source>
        <dbReference type="EMBL" id="HIZ68735.1"/>
    </source>
</evidence>
<dbReference type="SFLD" id="SFLDG01129">
    <property type="entry name" value="C1.5:_HAD__Beta-PGM__Phosphata"/>
    <property type="match status" value="1"/>
</dbReference>
<dbReference type="SFLD" id="SFLDS00003">
    <property type="entry name" value="Haloacid_Dehalogenase"/>
    <property type="match status" value="1"/>
</dbReference>
<dbReference type="PANTHER" id="PTHR43611">
    <property type="entry name" value="ALPHA-D-GLUCOSE 1-PHOSPHATE PHOSPHATASE"/>
    <property type="match status" value="1"/>
</dbReference>
<dbReference type="InterPro" id="IPR006439">
    <property type="entry name" value="HAD-SF_hydro_IA"/>
</dbReference>
<gene>
    <name evidence="1" type="ORF">H9966_02450</name>
</gene>
<organism evidence="1 2">
    <name type="scientific">Candidatus Prevotella avicola</name>
    <dbReference type="NCBI Taxonomy" id="2838738"/>
    <lineage>
        <taxon>Bacteria</taxon>
        <taxon>Pseudomonadati</taxon>
        <taxon>Bacteroidota</taxon>
        <taxon>Bacteroidia</taxon>
        <taxon>Bacteroidales</taxon>
        <taxon>Prevotellaceae</taxon>
        <taxon>Prevotella</taxon>
    </lineage>
</organism>
<protein>
    <submittedName>
        <fullName evidence="1">HAD family phosphatase</fullName>
    </submittedName>
</protein>
<dbReference type="AlphaFoldDB" id="A0A9D2JV40"/>
<reference evidence="1" key="2">
    <citation type="submission" date="2021-04" db="EMBL/GenBank/DDBJ databases">
        <authorList>
            <person name="Gilroy R."/>
        </authorList>
    </citation>
    <scope>NUCLEOTIDE SEQUENCE</scope>
    <source>
        <strain evidence="1">ChiHecec3B27-8219</strain>
    </source>
</reference>
<dbReference type="CDD" id="cd02603">
    <property type="entry name" value="HAD_sEH-N_like"/>
    <property type="match status" value="1"/>
</dbReference>
<dbReference type="Gene3D" id="1.10.150.240">
    <property type="entry name" value="Putative phosphatase, domain 2"/>
    <property type="match status" value="1"/>
</dbReference>
<sequence>MEIRNIIFDLGGVLVSLDQRRCIEAMRQVGIDAIANYVEERRTEDLFYEAEIGTITQHGFCEEVRRLTGTTPRDEDIVWAWNQLLGEITSERKQRLWELKQKGFRLFLLSNTNVMHWQYCAEELFPDRFRVVEDYFEKVFLSYQMHLSKPNTDIFTEVLSEAGIEAEETLFIDDANANCQAAESLGIHTYYNKRIDDWLSL</sequence>
<reference evidence="1" key="1">
    <citation type="journal article" date="2021" name="PeerJ">
        <title>Extensive microbial diversity within the chicken gut microbiome revealed by metagenomics and culture.</title>
        <authorList>
            <person name="Gilroy R."/>
            <person name="Ravi A."/>
            <person name="Getino M."/>
            <person name="Pursley I."/>
            <person name="Horton D.L."/>
            <person name="Alikhan N.F."/>
            <person name="Baker D."/>
            <person name="Gharbi K."/>
            <person name="Hall N."/>
            <person name="Watson M."/>
            <person name="Adriaenssens E.M."/>
            <person name="Foster-Nyarko E."/>
            <person name="Jarju S."/>
            <person name="Secka A."/>
            <person name="Antonio M."/>
            <person name="Oren A."/>
            <person name="Chaudhuri R.R."/>
            <person name="La Ragione R."/>
            <person name="Hildebrand F."/>
            <person name="Pallen M.J."/>
        </authorList>
    </citation>
    <scope>NUCLEOTIDE SEQUENCE</scope>
    <source>
        <strain evidence="1">ChiHecec3B27-8219</strain>
    </source>
</reference>
<accession>A0A9D2JV40</accession>
<dbReference type="Gene3D" id="3.40.50.1000">
    <property type="entry name" value="HAD superfamily/HAD-like"/>
    <property type="match status" value="1"/>
</dbReference>
<dbReference type="Pfam" id="PF00702">
    <property type="entry name" value="Hydrolase"/>
    <property type="match status" value="1"/>
</dbReference>
<dbReference type="Proteomes" id="UP000824055">
    <property type="component" value="Unassembled WGS sequence"/>
</dbReference>
<name>A0A9D2JV40_9BACT</name>
<dbReference type="NCBIfam" id="TIGR01509">
    <property type="entry name" value="HAD-SF-IA-v3"/>
    <property type="match status" value="1"/>
</dbReference>